<dbReference type="GeneID" id="26796421"/>
<gene>
    <name evidence="1" type="primary">138</name>
    <name evidence="1" type="ORF">SEA_MINDY_138</name>
</gene>
<evidence type="ECO:0000313" key="2">
    <source>
        <dbReference type="Proteomes" id="UP000201946"/>
    </source>
</evidence>
<accession>A0A0F6WEZ1</accession>
<evidence type="ECO:0000313" key="1">
    <source>
        <dbReference type="EMBL" id="AKF15166.1"/>
    </source>
</evidence>
<protein>
    <submittedName>
        <fullName evidence="1">Uncharacterized protein</fullName>
    </submittedName>
</protein>
<dbReference type="KEGG" id="vg:26796421"/>
<organism evidence="1 2">
    <name type="scientific">Mycobacterium phage Mindy</name>
    <dbReference type="NCBI Taxonomy" id="1647311"/>
    <lineage>
        <taxon>Viruses</taxon>
        <taxon>Duplodnaviria</taxon>
        <taxon>Heunggongvirae</taxon>
        <taxon>Uroviricota</taxon>
        <taxon>Caudoviricetes</taxon>
        <taxon>Kostyavirus</taxon>
        <taxon>Kostyavirus toto</taxon>
    </lineage>
</organism>
<name>A0A0F6WEZ1_9CAUD</name>
<sequence length="108" mass="11816">MRTRNMSERVLANILADVARKHGDRADVSNIAACHGALIKAYETGVRVRVEGEGLVRTGVVSRTTGWRPALLLMHRSNAQGSSDLLGPNDRITAVWDGRKYVPTKSGY</sequence>
<reference evidence="1 2" key="1">
    <citation type="journal article" date="2015" name="Genome Announc.">
        <title>Genome Sequence of Mycobacteriophage Mindy.</title>
        <authorList>
            <person name="Pope W.H."/>
            <person name="Bernstein N.I."/>
            <person name="Fasolas C.S."/>
            <person name="Mezghani N."/>
            <person name="Pressimone C.A."/>
            <person name="Selvakumar P."/>
            <person name="Stanton A.C."/>
            <person name="Lapin J.S."/>
            <person name="Prout A.K."/>
            <person name="Grubb S.R."/>
            <person name="Warner M.H."/>
            <person name="Bowman C.A."/>
            <person name="Russell D.A."/>
            <person name="Hatfull G.F."/>
        </authorList>
    </citation>
    <scope>NUCLEOTIDE SEQUENCE [LARGE SCALE GENOMIC DNA]</scope>
</reference>
<dbReference type="Proteomes" id="UP000201946">
    <property type="component" value="Segment"/>
</dbReference>
<dbReference type="EMBL" id="KR080204">
    <property type="protein sequence ID" value="AKF15166.1"/>
    <property type="molecule type" value="Genomic_DNA"/>
</dbReference>
<dbReference type="RefSeq" id="YP_009225423.1">
    <property type="nucleotide sequence ID" value="NC_029093.1"/>
</dbReference>
<proteinExistence type="predicted"/>